<dbReference type="SUPFAM" id="SSF88723">
    <property type="entry name" value="PIN domain-like"/>
    <property type="match status" value="1"/>
</dbReference>
<dbReference type="Pfam" id="PF00476">
    <property type="entry name" value="DNA_pol_A"/>
    <property type="match status" value="1"/>
</dbReference>
<dbReference type="SMART" id="SM00279">
    <property type="entry name" value="HhH2"/>
    <property type="match status" value="1"/>
</dbReference>
<sequence length="886" mass="99492">MTESKRLLLIDGNSVAFRAFFALYTSLNSFTNADGLHTNAIFGFNKMLDIMLAQVKPTDALVAFDAGKVTFRTKKYADYKGGRSKTPPELSEQMPEIRRLLTARGIKSYDLPNFEADDIIGTMAKQAEQAGYTTTIFTGDRDLTQLTSATTSVAVSKKGVSEVETYTPAHVEEKLGVRPDQIIEIKGLQGDTSDNYPGVTGVGPKTAVNLIQKYGTIDGVYDHIDEITAKKMKEHLVEDKDSAFSSRDLATIRRDAPVEISLADLTYLGDQQEELVAYYQQMNFQSFLNQMSADADGDDILGLKPVSFTVLTDQNVAEVNKLSGSVSFYLEMPEANYHTSPFVGFVIGQDDNWYVSRDVELLQTPALKQLLSSQKIKKDVFDAKRTYVGLNRLNVSLDNVDFDLLLASYLLDTNENSNDLGRLAFQHGYHDIQSDEEVYGKGAKRAIPDDDQLLFEHLTRKGIAIAALKPSLFDQLETNEQSDLYRNLELPMAFVLAHMEIAGITVDTDRLSEMQSQFTELLAQTQQTIFQEAGEEFNIGSPKQLGHILFEKLGLTPLKKTKTGYSTSVDVLEKLAAEAPIVENILKYRQIAKIQSTYVEGLLKVVHSIDQKVHTRYIQTLTQTGRLSSVDPNLQNIPIRTEEGRRIRQAFIPSHEDWQIFSSDYSQIELRVLAHITHDQNLQAAFKDNEDIHASTARRIFRLAPDAEVTPNMRRQAKAVNFGIVYGISDFGLSQNIGITRKQARTFIDTYFEEYPGVKQYMEDIVASAKEKGYVETIAHRRRYLPDINARNFNQRSFAERTAMNTPIQGSAADIIKIAMIKMEDAIKDMQATMLLQVHDELIFEAPAQEIATLEKLVPSVMDSAVKLEIPLKVESHYGNTWYEAK</sequence>
<gene>
    <name evidence="17" type="primary">polA</name>
    <name evidence="21" type="ORF">FD04_GL000886</name>
</gene>
<keyword evidence="14 17" id="KW-0234">DNA repair</keyword>
<dbReference type="PATRIC" id="fig|1423776.4.peg.893"/>
<evidence type="ECO:0000256" key="5">
    <source>
        <dbReference type="ARBA" id="ARBA00022679"/>
    </source>
</evidence>
<dbReference type="AlphaFoldDB" id="A0A0R1LYA2"/>
<dbReference type="SMART" id="SM00475">
    <property type="entry name" value="53EXOc"/>
    <property type="match status" value="1"/>
</dbReference>
<evidence type="ECO:0000313" key="21">
    <source>
        <dbReference type="EMBL" id="KRK97913.1"/>
    </source>
</evidence>
<evidence type="ECO:0000256" key="17">
    <source>
        <dbReference type="RuleBase" id="RU004460"/>
    </source>
</evidence>
<dbReference type="InterPro" id="IPR018320">
    <property type="entry name" value="DNA_polymerase_1"/>
</dbReference>
<proteinExistence type="inferred from homology"/>
<evidence type="ECO:0000256" key="4">
    <source>
        <dbReference type="ARBA" id="ARBA00020311"/>
    </source>
</evidence>
<feature type="domain" description="3'-5' exonuclease" evidence="18">
    <location>
        <begin position="307"/>
        <end position="477"/>
    </location>
</feature>
<dbReference type="GO" id="GO:0008408">
    <property type="term" value="F:3'-5' exonuclease activity"/>
    <property type="evidence" value="ECO:0007669"/>
    <property type="project" value="InterPro"/>
</dbReference>
<dbReference type="Gene3D" id="3.40.50.1010">
    <property type="entry name" value="5'-nuclease"/>
    <property type="match status" value="1"/>
</dbReference>
<organism evidence="21 22">
    <name type="scientific">Secundilactobacillus odoratitofui DSM 19909 = JCM 15043</name>
    <dbReference type="NCBI Taxonomy" id="1423776"/>
    <lineage>
        <taxon>Bacteria</taxon>
        <taxon>Bacillati</taxon>
        <taxon>Bacillota</taxon>
        <taxon>Bacilli</taxon>
        <taxon>Lactobacillales</taxon>
        <taxon>Lactobacillaceae</taxon>
        <taxon>Secundilactobacillus</taxon>
    </lineage>
</organism>
<keyword evidence="13 17" id="KW-0238">DNA-binding</keyword>
<evidence type="ECO:0000256" key="9">
    <source>
        <dbReference type="ARBA" id="ARBA00022763"/>
    </source>
</evidence>
<evidence type="ECO:0000259" key="20">
    <source>
        <dbReference type="SMART" id="SM00482"/>
    </source>
</evidence>
<keyword evidence="8" id="KW-0540">Nuclease</keyword>
<keyword evidence="11" id="KW-0269">Exonuclease</keyword>
<dbReference type="FunFam" id="1.20.1060.10:FF:000001">
    <property type="entry name" value="DNA polymerase I"/>
    <property type="match status" value="1"/>
</dbReference>
<evidence type="ECO:0000256" key="7">
    <source>
        <dbReference type="ARBA" id="ARBA00022705"/>
    </source>
</evidence>
<dbReference type="InterPro" id="IPR002562">
    <property type="entry name" value="3'-5'_exonuclease_dom"/>
</dbReference>
<evidence type="ECO:0000256" key="15">
    <source>
        <dbReference type="ARBA" id="ARBA00049244"/>
    </source>
</evidence>
<dbReference type="InterPro" id="IPR002298">
    <property type="entry name" value="DNA_polymerase_A"/>
</dbReference>
<dbReference type="FunFam" id="3.40.50.1010:FF:000001">
    <property type="entry name" value="DNA polymerase I"/>
    <property type="match status" value="1"/>
</dbReference>
<dbReference type="NCBIfam" id="NF004397">
    <property type="entry name" value="PRK05755.1"/>
    <property type="match status" value="1"/>
</dbReference>
<dbReference type="PROSITE" id="PS00447">
    <property type="entry name" value="DNA_POLYMERASE_A"/>
    <property type="match status" value="1"/>
</dbReference>
<dbReference type="Proteomes" id="UP000051160">
    <property type="component" value="Unassembled WGS sequence"/>
</dbReference>
<dbReference type="GO" id="GO:0003887">
    <property type="term" value="F:DNA-directed DNA polymerase activity"/>
    <property type="evidence" value="ECO:0007669"/>
    <property type="project" value="UniProtKB-UniRule"/>
</dbReference>
<dbReference type="PANTHER" id="PTHR10133:SF27">
    <property type="entry name" value="DNA POLYMERASE NU"/>
    <property type="match status" value="1"/>
</dbReference>
<dbReference type="FunFam" id="1.10.150.20:FF:000002">
    <property type="entry name" value="DNA polymerase I"/>
    <property type="match status" value="1"/>
</dbReference>
<dbReference type="EMBL" id="AZEE01000028">
    <property type="protein sequence ID" value="KRK97913.1"/>
    <property type="molecule type" value="Genomic_DNA"/>
</dbReference>
<dbReference type="Gene3D" id="1.20.1060.10">
    <property type="entry name" value="Taq DNA Polymerase, Chain T, domain 4"/>
    <property type="match status" value="1"/>
</dbReference>
<feature type="domain" description="5'-3' exonuclease" evidence="19">
    <location>
        <begin position="5"/>
        <end position="268"/>
    </location>
</feature>
<evidence type="ECO:0000256" key="8">
    <source>
        <dbReference type="ARBA" id="ARBA00022722"/>
    </source>
</evidence>
<dbReference type="CDD" id="cd09859">
    <property type="entry name" value="PIN_53EXO"/>
    <property type="match status" value="1"/>
</dbReference>
<evidence type="ECO:0000259" key="18">
    <source>
        <dbReference type="SMART" id="SM00474"/>
    </source>
</evidence>
<dbReference type="InterPro" id="IPR019760">
    <property type="entry name" value="DNA-dir_DNA_pol_A_CS"/>
</dbReference>
<dbReference type="Gene3D" id="3.30.70.370">
    <property type="match status" value="1"/>
</dbReference>
<dbReference type="SUPFAM" id="SSF53098">
    <property type="entry name" value="Ribonuclease H-like"/>
    <property type="match status" value="1"/>
</dbReference>
<keyword evidence="6 17" id="KW-0548">Nucleotidyltransferase</keyword>
<dbReference type="CDD" id="cd09898">
    <property type="entry name" value="H3TH_53EXO"/>
    <property type="match status" value="1"/>
</dbReference>
<reference evidence="21 22" key="1">
    <citation type="journal article" date="2015" name="Genome Announc.">
        <title>Expanding the biotechnology potential of lactobacilli through comparative genomics of 213 strains and associated genera.</title>
        <authorList>
            <person name="Sun Z."/>
            <person name="Harris H.M."/>
            <person name="McCann A."/>
            <person name="Guo C."/>
            <person name="Argimon S."/>
            <person name="Zhang W."/>
            <person name="Yang X."/>
            <person name="Jeffery I.B."/>
            <person name="Cooney J.C."/>
            <person name="Kagawa T.F."/>
            <person name="Liu W."/>
            <person name="Song Y."/>
            <person name="Salvetti E."/>
            <person name="Wrobel A."/>
            <person name="Rasinkangas P."/>
            <person name="Parkhill J."/>
            <person name="Rea M.C."/>
            <person name="O'Sullivan O."/>
            <person name="Ritari J."/>
            <person name="Douillard F.P."/>
            <person name="Paul Ross R."/>
            <person name="Yang R."/>
            <person name="Briner A.E."/>
            <person name="Felis G.E."/>
            <person name="de Vos W.M."/>
            <person name="Barrangou R."/>
            <person name="Klaenhammer T.R."/>
            <person name="Caufield P.W."/>
            <person name="Cui Y."/>
            <person name="Zhang H."/>
            <person name="O'Toole P.W."/>
        </authorList>
    </citation>
    <scope>NUCLEOTIDE SEQUENCE [LARGE SCALE GENOMIC DNA]</scope>
    <source>
        <strain evidence="21 22">DSM 19909</strain>
    </source>
</reference>
<dbReference type="Pfam" id="PF22619">
    <property type="entry name" value="DNA_polI_exo1"/>
    <property type="match status" value="1"/>
</dbReference>
<evidence type="ECO:0000313" key="22">
    <source>
        <dbReference type="Proteomes" id="UP000051160"/>
    </source>
</evidence>
<dbReference type="InterPro" id="IPR020046">
    <property type="entry name" value="5-3_exonucl_a-hlix_arch_N"/>
</dbReference>
<dbReference type="InterPro" id="IPR043502">
    <property type="entry name" value="DNA/RNA_pol_sf"/>
</dbReference>
<evidence type="ECO:0000256" key="6">
    <source>
        <dbReference type="ARBA" id="ARBA00022695"/>
    </source>
</evidence>
<dbReference type="InterPro" id="IPR020045">
    <property type="entry name" value="DNA_polI_H3TH"/>
</dbReference>
<dbReference type="GO" id="GO:0003677">
    <property type="term" value="F:DNA binding"/>
    <property type="evidence" value="ECO:0007669"/>
    <property type="project" value="UniProtKB-UniRule"/>
</dbReference>
<name>A0A0R1LYA2_9LACO</name>
<keyword evidence="7 17" id="KW-0235">DNA replication</keyword>
<comment type="subunit">
    <text evidence="2 17">Single-chain monomer with multiple functions.</text>
</comment>
<evidence type="ECO:0000256" key="2">
    <source>
        <dbReference type="ARBA" id="ARBA00011541"/>
    </source>
</evidence>
<dbReference type="InterPro" id="IPR054690">
    <property type="entry name" value="DNA_polI_exonuclease"/>
</dbReference>
<protein>
    <recommendedName>
        <fullName evidence="4 16">DNA polymerase I</fullName>
        <ecNumber evidence="3 16">2.7.7.7</ecNumber>
    </recommendedName>
</protein>
<dbReference type="SUPFAM" id="SSF47807">
    <property type="entry name" value="5' to 3' exonuclease, C-terminal subdomain"/>
    <property type="match status" value="1"/>
</dbReference>
<keyword evidence="12 17" id="KW-0239">DNA-directed DNA polymerase</keyword>
<comment type="similarity">
    <text evidence="1 17">Belongs to the DNA polymerase type-A family.</text>
</comment>
<evidence type="ECO:0000256" key="16">
    <source>
        <dbReference type="NCBIfam" id="TIGR00593"/>
    </source>
</evidence>
<dbReference type="GO" id="GO:0008409">
    <property type="term" value="F:5'-3' exonuclease activity"/>
    <property type="evidence" value="ECO:0007669"/>
    <property type="project" value="InterPro"/>
</dbReference>
<dbReference type="PANTHER" id="PTHR10133">
    <property type="entry name" value="DNA POLYMERASE I"/>
    <property type="match status" value="1"/>
</dbReference>
<dbReference type="CDD" id="cd08637">
    <property type="entry name" value="DNA_pol_A_pol_I_C"/>
    <property type="match status" value="1"/>
</dbReference>
<accession>A0A0R1LYA2</accession>
<dbReference type="InterPro" id="IPR001098">
    <property type="entry name" value="DNA-dir_DNA_pol_A_palm_dom"/>
</dbReference>
<comment type="caution">
    <text evidence="21">The sequence shown here is derived from an EMBL/GenBank/DDBJ whole genome shotgun (WGS) entry which is preliminary data.</text>
</comment>
<evidence type="ECO:0000256" key="12">
    <source>
        <dbReference type="ARBA" id="ARBA00022932"/>
    </source>
</evidence>
<feature type="domain" description="DNA-directed DNA polymerase family A palm" evidence="20">
    <location>
        <begin position="644"/>
        <end position="850"/>
    </location>
</feature>
<evidence type="ECO:0000256" key="3">
    <source>
        <dbReference type="ARBA" id="ARBA00012417"/>
    </source>
</evidence>
<dbReference type="CDD" id="cd06140">
    <property type="entry name" value="DNA_polA_I_Bacillus_like_exo"/>
    <property type="match status" value="1"/>
</dbReference>
<dbReference type="InterPro" id="IPR012337">
    <property type="entry name" value="RNaseH-like_sf"/>
</dbReference>
<dbReference type="SUPFAM" id="SSF56672">
    <property type="entry name" value="DNA/RNA polymerases"/>
    <property type="match status" value="1"/>
</dbReference>
<keyword evidence="5 17" id="KW-0808">Transferase</keyword>
<dbReference type="InterPro" id="IPR002421">
    <property type="entry name" value="5-3_exonuclease"/>
</dbReference>
<dbReference type="SMART" id="SM00474">
    <property type="entry name" value="35EXOc"/>
    <property type="match status" value="1"/>
</dbReference>
<evidence type="ECO:0000256" key="10">
    <source>
        <dbReference type="ARBA" id="ARBA00022801"/>
    </source>
</evidence>
<dbReference type="NCBIfam" id="TIGR00593">
    <property type="entry name" value="pola"/>
    <property type="match status" value="1"/>
</dbReference>
<dbReference type="RefSeq" id="WP_056947727.1">
    <property type="nucleotide sequence ID" value="NZ_AZEE01000028.1"/>
</dbReference>
<dbReference type="PRINTS" id="PR00868">
    <property type="entry name" value="DNAPOLI"/>
</dbReference>
<dbReference type="OrthoDB" id="9806424at2"/>
<keyword evidence="22" id="KW-1185">Reference proteome</keyword>
<dbReference type="Pfam" id="PF02739">
    <property type="entry name" value="5_3_exonuc_N"/>
    <property type="match status" value="1"/>
</dbReference>
<evidence type="ECO:0000256" key="14">
    <source>
        <dbReference type="ARBA" id="ARBA00023204"/>
    </source>
</evidence>
<keyword evidence="9 17" id="KW-0227">DNA damage</keyword>
<evidence type="ECO:0000259" key="19">
    <source>
        <dbReference type="SMART" id="SM00475"/>
    </source>
</evidence>
<keyword evidence="10" id="KW-0378">Hydrolase</keyword>
<dbReference type="InterPro" id="IPR036279">
    <property type="entry name" value="5-3_exonuclease_C_sf"/>
</dbReference>
<dbReference type="InterPro" id="IPR008918">
    <property type="entry name" value="HhH2"/>
</dbReference>
<dbReference type="FunFam" id="1.10.150.20:FF:000003">
    <property type="entry name" value="DNA polymerase I"/>
    <property type="match status" value="1"/>
</dbReference>
<dbReference type="STRING" id="1423776.FD04_GL000886"/>
<dbReference type="SMART" id="SM00482">
    <property type="entry name" value="POLAc"/>
    <property type="match status" value="1"/>
</dbReference>
<dbReference type="EC" id="2.7.7.7" evidence="3 16"/>
<evidence type="ECO:0000256" key="13">
    <source>
        <dbReference type="ARBA" id="ARBA00023125"/>
    </source>
</evidence>
<comment type="catalytic activity">
    <reaction evidence="15 17">
        <text>DNA(n) + a 2'-deoxyribonucleoside 5'-triphosphate = DNA(n+1) + diphosphate</text>
        <dbReference type="Rhea" id="RHEA:22508"/>
        <dbReference type="Rhea" id="RHEA-COMP:17339"/>
        <dbReference type="Rhea" id="RHEA-COMP:17340"/>
        <dbReference type="ChEBI" id="CHEBI:33019"/>
        <dbReference type="ChEBI" id="CHEBI:61560"/>
        <dbReference type="ChEBI" id="CHEBI:173112"/>
        <dbReference type="EC" id="2.7.7.7"/>
    </reaction>
</comment>
<evidence type="ECO:0000256" key="1">
    <source>
        <dbReference type="ARBA" id="ARBA00007705"/>
    </source>
</evidence>
<dbReference type="GO" id="GO:0006261">
    <property type="term" value="P:DNA-templated DNA replication"/>
    <property type="evidence" value="ECO:0007669"/>
    <property type="project" value="UniProtKB-UniRule"/>
</dbReference>
<dbReference type="InterPro" id="IPR029060">
    <property type="entry name" value="PIN-like_dom_sf"/>
</dbReference>
<evidence type="ECO:0000256" key="11">
    <source>
        <dbReference type="ARBA" id="ARBA00022839"/>
    </source>
</evidence>
<dbReference type="Pfam" id="PF01367">
    <property type="entry name" value="5_3_exonuc"/>
    <property type="match status" value="1"/>
</dbReference>
<dbReference type="Gene3D" id="3.30.420.10">
    <property type="entry name" value="Ribonuclease H-like superfamily/Ribonuclease H"/>
    <property type="match status" value="1"/>
</dbReference>
<dbReference type="GO" id="GO:0006302">
    <property type="term" value="P:double-strand break repair"/>
    <property type="evidence" value="ECO:0007669"/>
    <property type="project" value="TreeGrafter"/>
</dbReference>
<dbReference type="Gene3D" id="1.10.150.20">
    <property type="entry name" value="5' to 3' exonuclease, C-terminal subdomain"/>
    <property type="match status" value="2"/>
</dbReference>
<dbReference type="InterPro" id="IPR036397">
    <property type="entry name" value="RNaseH_sf"/>
</dbReference>